<feature type="compositionally biased region" description="Polar residues" evidence="1">
    <location>
        <begin position="215"/>
        <end position="226"/>
    </location>
</feature>
<feature type="region of interest" description="Disordered" evidence="1">
    <location>
        <begin position="615"/>
        <end position="641"/>
    </location>
</feature>
<feature type="compositionally biased region" description="Polar residues" evidence="1">
    <location>
        <begin position="743"/>
        <end position="755"/>
    </location>
</feature>
<feature type="region of interest" description="Disordered" evidence="1">
    <location>
        <begin position="708"/>
        <end position="845"/>
    </location>
</feature>
<feature type="compositionally biased region" description="Low complexity" evidence="1">
    <location>
        <begin position="22"/>
        <end position="33"/>
    </location>
</feature>
<feature type="region of interest" description="Disordered" evidence="1">
    <location>
        <begin position="298"/>
        <end position="347"/>
    </location>
</feature>
<feature type="compositionally biased region" description="Low complexity" evidence="1">
    <location>
        <begin position="565"/>
        <end position="577"/>
    </location>
</feature>
<feature type="region of interest" description="Disordered" evidence="1">
    <location>
        <begin position="177"/>
        <end position="249"/>
    </location>
</feature>
<name>A0A4D9DDD8_9STRA</name>
<feature type="compositionally biased region" description="Polar residues" evidence="1">
    <location>
        <begin position="190"/>
        <end position="205"/>
    </location>
</feature>
<sequence length="845" mass="81108">MATDVPGTAATEEPAVLTDNEVAPVVPTPAVKPSETENLAPASILPLPEEETSESAENGQPPAMMPSPLMPEAADNSSSVPLPATVESTPAPSVNSSLPHPLSSESGPVDGGKGTSETHTTGLSSRGSFPLQLGVAPSGNASAAPSTVDAASNGSHAVVGGSQGLNETVAHALNGTASHQSNNSQAQSSTDSVTHPLSLNGTGAVNGSAAHMPSGNATSGEVSVQGSGLDGAVSSNGSPASGHASLNATDIANGTSSSVPLNTTGAVGINATLPGGPAGAPEVPPLAPSLNGTLPVASTNDTSGVSALAPSSQGVSEGVEVAERDPEAAEEDAADVGKDGESGQNEDTSAALATNETIPAVATAQSSIETGPTILSTPAPTLTEISEGDPMATGGEGVVEIGAGASGQALPIATPTNMPPAPPAITSAPPVTTNATGLPPPAAANATLPPTVPATLTNPEAPSAGDAIASPPVADGPPVIPTPAPLDASLPTLSPAAPLPTAVPAVVVTPPPTLPATLPPPATSTQPAAVTATAAPSTVPSTAPVTGVPAAPTSLPPTLPPAPVSTPAATLSPASPVGTITPTLAPVDVSEPGSVASPTDMPTLPAATLPPAVPLGTAAPTLPPAAPSVTSTGTLSTAAPTVPAATLPPAVPLGTAAPTLPPAAPSVTSTGTLSTAAPTVPAATLPTSVGTPATASVTAINTTLAPATAPSLPIQPPTQPAAGAVTNTPGQPSEGPKDVVETRSPTLPPTSTVPISSPLDEDAPLDEDEHTNAPPIGAADIVPIPSANVPISTSAEAPEPDFPSPGLVTPPTLPPSLPAVTPAIPLPTEAPPQKHGNLRARLGLW</sequence>
<feature type="region of interest" description="Disordered" evidence="1">
    <location>
        <begin position="1"/>
        <end position="161"/>
    </location>
</feature>
<feature type="compositionally biased region" description="Polar residues" evidence="1">
    <location>
        <begin position="298"/>
        <end position="315"/>
    </location>
</feature>
<dbReference type="OrthoDB" id="10479675at2759"/>
<feature type="compositionally biased region" description="Polar residues" evidence="1">
    <location>
        <begin position="233"/>
        <end position="249"/>
    </location>
</feature>
<reference evidence="2 3" key="1">
    <citation type="submission" date="2019-01" db="EMBL/GenBank/DDBJ databases">
        <title>Nuclear Genome Assembly of the Microalgal Biofuel strain Nannochloropsis salina CCMP1776.</title>
        <authorList>
            <person name="Hovde B."/>
        </authorList>
    </citation>
    <scope>NUCLEOTIDE SEQUENCE [LARGE SCALE GENOMIC DNA]</scope>
    <source>
        <strain evidence="2 3">CCMP1776</strain>
    </source>
</reference>
<feature type="compositionally biased region" description="Polar residues" evidence="1">
    <location>
        <begin position="139"/>
        <end position="155"/>
    </location>
</feature>
<evidence type="ECO:0000313" key="3">
    <source>
        <dbReference type="Proteomes" id="UP000355283"/>
    </source>
</evidence>
<keyword evidence="3" id="KW-1185">Reference proteome</keyword>
<proteinExistence type="predicted"/>
<feature type="compositionally biased region" description="Polar residues" evidence="1">
    <location>
        <begin position="75"/>
        <end position="106"/>
    </location>
</feature>
<feature type="compositionally biased region" description="Low complexity" evidence="1">
    <location>
        <begin position="523"/>
        <end position="553"/>
    </location>
</feature>
<feature type="compositionally biased region" description="Low complexity" evidence="1">
    <location>
        <begin position="177"/>
        <end position="189"/>
    </location>
</feature>
<accession>A0A4D9DDD8</accession>
<comment type="caution">
    <text evidence="2">The sequence shown here is derived from an EMBL/GenBank/DDBJ whole genome shotgun (WGS) entry which is preliminary data.</text>
</comment>
<dbReference type="PRINTS" id="PR01217">
    <property type="entry name" value="PRICHEXTENSN"/>
</dbReference>
<evidence type="ECO:0000313" key="2">
    <source>
        <dbReference type="EMBL" id="TFJ86599.1"/>
    </source>
</evidence>
<feature type="compositionally biased region" description="Pro residues" evidence="1">
    <location>
        <begin position="554"/>
        <end position="564"/>
    </location>
</feature>
<dbReference type="AlphaFoldDB" id="A0A4D9DDD8"/>
<dbReference type="EMBL" id="SDOX01000008">
    <property type="protein sequence ID" value="TFJ86599.1"/>
    <property type="molecule type" value="Genomic_DNA"/>
</dbReference>
<feature type="compositionally biased region" description="Acidic residues" evidence="1">
    <location>
        <begin position="759"/>
        <end position="769"/>
    </location>
</feature>
<feature type="compositionally biased region" description="Polar residues" evidence="1">
    <location>
        <begin position="115"/>
        <end position="127"/>
    </location>
</feature>
<protein>
    <submittedName>
        <fullName evidence="2">Uncharacterized protein</fullName>
    </submittedName>
</protein>
<organism evidence="2 3">
    <name type="scientific">Nannochloropsis salina CCMP1776</name>
    <dbReference type="NCBI Taxonomy" id="1027361"/>
    <lineage>
        <taxon>Eukaryota</taxon>
        <taxon>Sar</taxon>
        <taxon>Stramenopiles</taxon>
        <taxon>Ochrophyta</taxon>
        <taxon>Eustigmatophyceae</taxon>
        <taxon>Eustigmatales</taxon>
        <taxon>Monodopsidaceae</taxon>
        <taxon>Microchloropsis</taxon>
        <taxon>Microchloropsis salina</taxon>
    </lineage>
</organism>
<evidence type="ECO:0000256" key="1">
    <source>
        <dbReference type="SAM" id="MobiDB-lite"/>
    </source>
</evidence>
<dbReference type="Proteomes" id="UP000355283">
    <property type="component" value="Unassembled WGS sequence"/>
</dbReference>
<feature type="region of interest" description="Disordered" evidence="1">
    <location>
        <begin position="514"/>
        <end position="601"/>
    </location>
</feature>
<gene>
    <name evidence="2" type="ORF">NSK_002256</name>
</gene>